<accession>A0A2A5QWS3</accession>
<evidence type="ECO:0000256" key="4">
    <source>
        <dbReference type="ARBA" id="ARBA00005150"/>
    </source>
</evidence>
<dbReference type="GO" id="GO:0005524">
    <property type="term" value="F:ATP binding"/>
    <property type="evidence" value="ECO:0007669"/>
    <property type="project" value="UniProtKB-KW"/>
</dbReference>
<dbReference type="Gene3D" id="3.40.1190.10">
    <property type="entry name" value="Mur-like, catalytic domain"/>
    <property type="match status" value="1"/>
</dbReference>
<dbReference type="InterPro" id="IPR018109">
    <property type="entry name" value="Folylpolyglutamate_synth_CS"/>
</dbReference>
<dbReference type="CDD" id="cd00739">
    <property type="entry name" value="DHPS"/>
    <property type="match status" value="1"/>
</dbReference>
<evidence type="ECO:0000256" key="2">
    <source>
        <dbReference type="ARBA" id="ARBA00001946"/>
    </source>
</evidence>
<comment type="function">
    <text evidence="17">Can complement an H.volcanii mutant strain that is thymidine auxotroph because it lacks the two dihydrofolate reductase genes encoded by hdrA and hdrB.</text>
</comment>
<evidence type="ECO:0000256" key="10">
    <source>
        <dbReference type="ARBA" id="ARBA00022723"/>
    </source>
</evidence>
<feature type="domain" description="Pterin-binding" evidence="21">
    <location>
        <begin position="598"/>
        <end position="848"/>
    </location>
</feature>
<dbReference type="InterPro" id="IPR045031">
    <property type="entry name" value="DHP_synth-like"/>
</dbReference>
<evidence type="ECO:0000256" key="11">
    <source>
        <dbReference type="ARBA" id="ARBA00022741"/>
    </source>
</evidence>
<comment type="catalytic activity">
    <reaction evidence="1">
        <text>(7,8-dihydropterin-6-yl)methyl diphosphate + 4-aminobenzoate = 7,8-dihydropteroate + diphosphate</text>
        <dbReference type="Rhea" id="RHEA:19949"/>
        <dbReference type="ChEBI" id="CHEBI:17836"/>
        <dbReference type="ChEBI" id="CHEBI:17839"/>
        <dbReference type="ChEBI" id="CHEBI:33019"/>
        <dbReference type="ChEBI" id="CHEBI:72950"/>
        <dbReference type="EC" id="2.5.1.15"/>
    </reaction>
</comment>
<keyword evidence="10" id="KW-0479">Metal-binding</keyword>
<comment type="pathway">
    <text evidence="3">Cofactor biosynthesis; tetrahydrofolate biosynthesis; 7,8-dihydrofolate from 2-amino-4-hydroxy-6-hydroxymethyl-7,8-dihydropteridine diphosphate and 4-aminobenzoate: step 1/2.</text>
</comment>
<keyword evidence="11" id="KW-0547">Nucleotide-binding</keyword>
<dbReference type="Pfam" id="PF00809">
    <property type="entry name" value="Pterin_bind"/>
    <property type="match status" value="1"/>
</dbReference>
<evidence type="ECO:0000256" key="14">
    <source>
        <dbReference type="ARBA" id="ARBA00022909"/>
    </source>
</evidence>
<comment type="similarity">
    <text evidence="18">In the N-terminal section; belongs to the folylpolyglutamate synthase family.</text>
</comment>
<dbReference type="InterPro" id="IPR004101">
    <property type="entry name" value="Mur_ligase_C"/>
</dbReference>
<keyword evidence="13" id="KW-0460">Magnesium</keyword>
<evidence type="ECO:0000256" key="17">
    <source>
        <dbReference type="ARBA" id="ARBA00057011"/>
    </source>
</evidence>
<evidence type="ECO:0000256" key="5">
    <source>
        <dbReference type="ARBA" id="ARBA00009951"/>
    </source>
</evidence>
<dbReference type="GO" id="GO:0046872">
    <property type="term" value="F:metal ion binding"/>
    <property type="evidence" value="ECO:0007669"/>
    <property type="project" value="UniProtKB-KW"/>
</dbReference>
<dbReference type="GO" id="GO:0004156">
    <property type="term" value="F:dihydropteroate synthase activity"/>
    <property type="evidence" value="ECO:0007669"/>
    <property type="project" value="UniProtKB-EC"/>
</dbReference>
<evidence type="ECO:0000256" key="6">
    <source>
        <dbReference type="ARBA" id="ARBA00012458"/>
    </source>
</evidence>
<feature type="compositionally biased region" description="Low complexity" evidence="20">
    <location>
        <begin position="553"/>
        <end position="573"/>
    </location>
</feature>
<organism evidence="22 23">
    <name type="scientific">Natrinema ejinorense</name>
    <dbReference type="NCBI Taxonomy" id="373386"/>
    <lineage>
        <taxon>Archaea</taxon>
        <taxon>Methanobacteriati</taxon>
        <taxon>Methanobacteriota</taxon>
        <taxon>Stenosarchaea group</taxon>
        <taxon>Halobacteria</taxon>
        <taxon>Halobacteriales</taxon>
        <taxon>Natrialbaceae</taxon>
        <taxon>Natrinema</taxon>
    </lineage>
</organism>
<dbReference type="InterPro" id="IPR006390">
    <property type="entry name" value="DHP_synth_dom"/>
</dbReference>
<comment type="caution">
    <text evidence="22">The sequence shown here is derived from an EMBL/GenBank/DDBJ whole genome shotgun (WGS) entry which is preliminary data.</text>
</comment>
<dbReference type="RefSeq" id="WP_097380222.1">
    <property type="nucleotide sequence ID" value="NZ_NXNI01000001.1"/>
</dbReference>
<evidence type="ECO:0000256" key="18">
    <source>
        <dbReference type="ARBA" id="ARBA00060901"/>
    </source>
</evidence>
<dbReference type="GO" id="GO:0046654">
    <property type="term" value="P:tetrahydrofolate biosynthetic process"/>
    <property type="evidence" value="ECO:0007669"/>
    <property type="project" value="TreeGrafter"/>
</dbReference>
<dbReference type="InterPro" id="IPR011005">
    <property type="entry name" value="Dihydropteroate_synth-like_sf"/>
</dbReference>
<dbReference type="OrthoDB" id="75177at2157"/>
<keyword evidence="12" id="KW-0067">ATP-binding</keyword>
<comment type="pathway">
    <text evidence="4">Cofactor biosynthesis; tetrahydrofolylpolyglutamate biosynthesis.</text>
</comment>
<comment type="cofactor">
    <cofactor evidence="2">
        <name>Mg(2+)</name>
        <dbReference type="ChEBI" id="CHEBI:18420"/>
    </cofactor>
</comment>
<keyword evidence="8" id="KW-0436">Ligase</keyword>
<dbReference type="InterPro" id="IPR013221">
    <property type="entry name" value="Mur_ligase_cen"/>
</dbReference>
<dbReference type="EC" id="6.3.2.17" evidence="7"/>
<dbReference type="Proteomes" id="UP000219689">
    <property type="component" value="Unassembled WGS sequence"/>
</dbReference>
<reference evidence="22 23" key="1">
    <citation type="submission" date="2017-09" db="EMBL/GenBank/DDBJ databases">
        <title>Genome sequences of Natrinema ejinorence JCM 13890T.</title>
        <authorList>
            <person name="Roh S.W."/>
            <person name="Kim Y.B."/>
            <person name="Kim J.Y."/>
        </authorList>
    </citation>
    <scope>NUCLEOTIDE SEQUENCE [LARGE SCALE GENOMIC DNA]</scope>
    <source>
        <strain evidence="22 23">JCM 13890</strain>
    </source>
</reference>
<feature type="region of interest" description="Disordered" evidence="20">
    <location>
        <begin position="553"/>
        <end position="596"/>
    </location>
</feature>
<dbReference type="PROSITE" id="PS00792">
    <property type="entry name" value="DHPS_1"/>
    <property type="match status" value="1"/>
</dbReference>
<dbReference type="InterPro" id="IPR001645">
    <property type="entry name" value="Folylpolyglutamate_synth"/>
</dbReference>
<dbReference type="Pfam" id="PF08245">
    <property type="entry name" value="Mur_ligase_M"/>
    <property type="match status" value="1"/>
</dbReference>
<keyword evidence="15" id="KW-0511">Multifunctional enzyme</keyword>
<evidence type="ECO:0000256" key="12">
    <source>
        <dbReference type="ARBA" id="ARBA00022840"/>
    </source>
</evidence>
<name>A0A2A5QWS3_9EURY</name>
<dbReference type="SUPFAM" id="SSF51717">
    <property type="entry name" value="Dihydropteroate synthetase-like"/>
    <property type="match status" value="1"/>
</dbReference>
<proteinExistence type="inferred from homology"/>
<dbReference type="PANTHER" id="PTHR20941">
    <property type="entry name" value="FOLATE SYNTHESIS PROTEINS"/>
    <property type="match status" value="1"/>
</dbReference>
<comment type="similarity">
    <text evidence="5">In the C-terminal section; belongs to the DHPS family.</text>
</comment>
<dbReference type="InterPro" id="IPR036565">
    <property type="entry name" value="Mur-like_cat_sf"/>
</dbReference>
<evidence type="ECO:0000256" key="15">
    <source>
        <dbReference type="ARBA" id="ARBA00023268"/>
    </source>
</evidence>
<keyword evidence="23" id="KW-1185">Reference proteome</keyword>
<keyword evidence="14" id="KW-0289">Folate biosynthesis</keyword>
<evidence type="ECO:0000256" key="8">
    <source>
        <dbReference type="ARBA" id="ARBA00022598"/>
    </source>
</evidence>
<dbReference type="EC" id="2.5.1.15" evidence="6"/>
<evidence type="ECO:0000313" key="23">
    <source>
        <dbReference type="Proteomes" id="UP000219689"/>
    </source>
</evidence>
<dbReference type="InterPro" id="IPR000489">
    <property type="entry name" value="Pterin-binding_dom"/>
</dbReference>
<comment type="catalytic activity">
    <reaction evidence="16">
        <text>(6S)-5,6,7,8-tetrahydrofolyl-(gamma-L-Glu)(n) + L-glutamate + ATP = (6S)-5,6,7,8-tetrahydrofolyl-(gamma-L-Glu)(n+1) + ADP + phosphate + H(+)</text>
        <dbReference type="Rhea" id="RHEA:10580"/>
        <dbReference type="Rhea" id="RHEA-COMP:14738"/>
        <dbReference type="Rhea" id="RHEA-COMP:14740"/>
        <dbReference type="ChEBI" id="CHEBI:15378"/>
        <dbReference type="ChEBI" id="CHEBI:29985"/>
        <dbReference type="ChEBI" id="CHEBI:30616"/>
        <dbReference type="ChEBI" id="CHEBI:43474"/>
        <dbReference type="ChEBI" id="CHEBI:141005"/>
        <dbReference type="ChEBI" id="CHEBI:456216"/>
        <dbReference type="EC" id="6.3.2.17"/>
    </reaction>
</comment>
<dbReference type="GO" id="GO:0004326">
    <property type="term" value="F:tetrahydrofolylpolyglutamate synthase activity"/>
    <property type="evidence" value="ECO:0007669"/>
    <property type="project" value="UniProtKB-EC"/>
</dbReference>
<evidence type="ECO:0000256" key="13">
    <source>
        <dbReference type="ARBA" id="ARBA00022842"/>
    </source>
</evidence>
<dbReference type="PROSITE" id="PS01012">
    <property type="entry name" value="FOLYLPOLYGLU_SYNT_2"/>
    <property type="match status" value="1"/>
</dbReference>
<dbReference type="FunFam" id="3.40.1190.10:FF:000011">
    <property type="entry name" value="Folylpolyglutamate synthase/dihydrofolate synthase"/>
    <property type="match status" value="1"/>
</dbReference>
<evidence type="ECO:0000256" key="7">
    <source>
        <dbReference type="ARBA" id="ARBA00013025"/>
    </source>
</evidence>
<dbReference type="InterPro" id="IPR036615">
    <property type="entry name" value="Mur_ligase_C_dom_sf"/>
</dbReference>
<sequence length="863" mass="91965">MEYHEAADFLFDLRRFRPKPGTESTARLLAHLENPHDAVDCVQIAGSNGKGSTARLLERTLREAGYSVGLYTSPHLDDLRERIRVDGRKIPRTAVREYVDAVGEYVTARGADGESPTFFETMTAMALWQFGRENVDIAVLEVGIGGKYDATSVVDPVASAVTSVTLEHTGILGDTVAEIARDKAHVAPTDAPLVTGVTGGPLEAIRDVAGDVVTVGRDVADGSGAESQPDVHVEYGGRTNHTEAAVSVDAGEWDLETRIPLLGEHQAENAGIAAVLARQVGDVSDAALRRGLRSAHWPGRFEVLDTDPLVVLDGAHNPGACEGLAETLDTYAYDRLHLVFGAMHDKDHREMAATLPTPDTVVTTEPALDRAEDRAVLADVFADGGAGTVRTETAVADALASALADAGSDDCVLVTGSLYAVAEARSRWTRTDVPKRIRDRADARDALEEANVASDDVDRLDGDAVHRVVRTALRDRQATVLKEELLRLGGECALSGLDRDEETVDAVLMGTLAQFETLVERLEDRSRPEGVTDIARTLRDTLEIDAGTGVGDDAGIDAGAGTTIDGDAETAGTERVPARPDWRTANSSGPPAPWSDRTAVMGILNVTPDSFHDGGEYDALEDAVARAEAMVAADVDVIDIGGESTRPGADPVSVDEELDRVVPVIERVADLDALISVDTRRAAVADAALEAGADIINDVSGLEDPEMRFVAADHDAGLVVMHSIDAPVVPDREIEYDDVVADVIDQLSERILLAEKAGLDRNQIVVDPGIGFGKSASENFELLDRIDEFHALGCPVLFGHSHKSMFAQVGREAGDRLEATVAATALAADRGADIVRVHDAAENVAAVRTALATRDPERFEWEP</sequence>
<evidence type="ECO:0000313" key="22">
    <source>
        <dbReference type="EMBL" id="PCR91280.1"/>
    </source>
</evidence>
<dbReference type="EMBL" id="NXNI01000001">
    <property type="protein sequence ID" value="PCR91280.1"/>
    <property type="molecule type" value="Genomic_DNA"/>
</dbReference>
<dbReference type="SUPFAM" id="SSF53623">
    <property type="entry name" value="MurD-like peptide ligases, catalytic domain"/>
    <property type="match status" value="1"/>
</dbReference>
<gene>
    <name evidence="22" type="primary">folP</name>
    <name evidence="22" type="ORF">CP557_12540</name>
</gene>
<dbReference type="PANTHER" id="PTHR20941:SF1">
    <property type="entry name" value="FOLIC ACID SYNTHESIS PROTEIN FOL1"/>
    <property type="match status" value="1"/>
</dbReference>
<evidence type="ECO:0000256" key="1">
    <source>
        <dbReference type="ARBA" id="ARBA00000012"/>
    </source>
</evidence>
<dbReference type="NCBIfam" id="TIGR01496">
    <property type="entry name" value="DHPS"/>
    <property type="match status" value="1"/>
</dbReference>
<dbReference type="PROSITE" id="PS50972">
    <property type="entry name" value="PTERIN_BINDING"/>
    <property type="match status" value="1"/>
</dbReference>
<evidence type="ECO:0000256" key="19">
    <source>
        <dbReference type="ARBA" id="ARBA00068433"/>
    </source>
</evidence>
<evidence type="ECO:0000256" key="20">
    <source>
        <dbReference type="SAM" id="MobiDB-lite"/>
    </source>
</evidence>
<dbReference type="GO" id="GO:0046656">
    <property type="term" value="P:folic acid biosynthetic process"/>
    <property type="evidence" value="ECO:0007669"/>
    <property type="project" value="UniProtKB-KW"/>
</dbReference>
<evidence type="ECO:0000259" key="21">
    <source>
        <dbReference type="PROSITE" id="PS50972"/>
    </source>
</evidence>
<evidence type="ECO:0000256" key="3">
    <source>
        <dbReference type="ARBA" id="ARBA00004763"/>
    </source>
</evidence>
<dbReference type="Gene3D" id="3.90.190.20">
    <property type="entry name" value="Mur ligase, C-terminal domain"/>
    <property type="match status" value="1"/>
</dbReference>
<evidence type="ECO:0000256" key="9">
    <source>
        <dbReference type="ARBA" id="ARBA00022679"/>
    </source>
</evidence>
<evidence type="ECO:0000256" key="16">
    <source>
        <dbReference type="ARBA" id="ARBA00047493"/>
    </source>
</evidence>
<dbReference type="Pfam" id="PF02875">
    <property type="entry name" value="Mur_ligase_C"/>
    <property type="match status" value="1"/>
</dbReference>
<dbReference type="Gene3D" id="3.20.20.20">
    <property type="entry name" value="Dihydropteroate synthase-like"/>
    <property type="match status" value="1"/>
</dbReference>
<keyword evidence="9" id="KW-0808">Transferase</keyword>
<dbReference type="NCBIfam" id="TIGR01499">
    <property type="entry name" value="folC"/>
    <property type="match status" value="1"/>
</dbReference>
<dbReference type="AlphaFoldDB" id="A0A2A5QWS3"/>
<dbReference type="SUPFAM" id="SSF53244">
    <property type="entry name" value="MurD-like peptide ligases, peptide-binding domain"/>
    <property type="match status" value="1"/>
</dbReference>
<protein>
    <recommendedName>
        <fullName evidence="19">Probable bifunctional folylpolyglutamate synthase/dihydropteroate synthase</fullName>
        <ecNumber evidence="6">2.5.1.15</ecNumber>
        <ecNumber evidence="7">6.3.2.17</ecNumber>
    </recommendedName>
</protein>